<proteinExistence type="predicted"/>
<name>A0A9R1UWY2_LACSA</name>
<dbReference type="AlphaFoldDB" id="A0A9R1UWY2"/>
<protein>
    <recommendedName>
        <fullName evidence="3">Protein FAR1-RELATED SEQUENCE</fullName>
    </recommendedName>
</protein>
<sequence length="382" mass="44107">MNATSTSPFSTKRVFTSCDELMEWVRNIAFSLDYVIMMRRSKAKNGVVSYITLICDRGREYESKATIKNSRTKKNNCNLQLILKERDENNVSTLKTIYNKCLKPRLSQNYGKAPMQVLMEILNEKHFVTEFSQTDRELALMKACQQVFPGATRLLCRWINRHLNFGQRTTNRVESAHSNLKKYLDGTNSSLDKFIGCLDRFVRSQLPSIHDSREKSRIVRKREHDLSCFRLLWGLVSHEALDKLVGEFYRLSENQIDSSNYGCKLQHSCALPCACMLSVYLNSGEYIPLDSIDILRRKLDLSESISAANENIRSPKRRSYTTTSKYDGMNSTWMDKEPARHRSYVTAIPDMNEAILEFDEAIPEFDEAIPEFDEAIPNLNEI</sequence>
<dbReference type="PANTHER" id="PTHR31569:SF4">
    <property type="entry name" value="SWIM-TYPE DOMAIN-CONTAINING PROTEIN"/>
    <property type="match status" value="1"/>
</dbReference>
<evidence type="ECO:0000313" key="2">
    <source>
        <dbReference type="Proteomes" id="UP000235145"/>
    </source>
</evidence>
<dbReference type="InterPro" id="IPR052579">
    <property type="entry name" value="Zinc_finger_SWIM"/>
</dbReference>
<comment type="caution">
    <text evidence="1">The sequence shown here is derived from an EMBL/GenBank/DDBJ whole genome shotgun (WGS) entry which is preliminary data.</text>
</comment>
<dbReference type="PANTHER" id="PTHR31569">
    <property type="entry name" value="SWIM-TYPE DOMAIN-CONTAINING PROTEIN"/>
    <property type="match status" value="1"/>
</dbReference>
<reference evidence="1 2" key="1">
    <citation type="journal article" date="2017" name="Nat. Commun.">
        <title>Genome assembly with in vitro proximity ligation data and whole-genome triplication in lettuce.</title>
        <authorList>
            <person name="Reyes-Chin-Wo S."/>
            <person name="Wang Z."/>
            <person name="Yang X."/>
            <person name="Kozik A."/>
            <person name="Arikit S."/>
            <person name="Song C."/>
            <person name="Xia L."/>
            <person name="Froenicke L."/>
            <person name="Lavelle D.O."/>
            <person name="Truco M.J."/>
            <person name="Xia R."/>
            <person name="Zhu S."/>
            <person name="Xu C."/>
            <person name="Xu H."/>
            <person name="Xu X."/>
            <person name="Cox K."/>
            <person name="Korf I."/>
            <person name="Meyers B.C."/>
            <person name="Michelmore R.W."/>
        </authorList>
    </citation>
    <scope>NUCLEOTIDE SEQUENCE [LARGE SCALE GENOMIC DNA]</scope>
    <source>
        <strain evidence="2">cv. Salinas</strain>
        <tissue evidence="1">Seedlings</tissue>
    </source>
</reference>
<gene>
    <name evidence="1" type="ORF">LSAT_V11C700377920</name>
</gene>
<accession>A0A9R1UWY2</accession>
<organism evidence="1 2">
    <name type="scientific">Lactuca sativa</name>
    <name type="common">Garden lettuce</name>
    <dbReference type="NCBI Taxonomy" id="4236"/>
    <lineage>
        <taxon>Eukaryota</taxon>
        <taxon>Viridiplantae</taxon>
        <taxon>Streptophyta</taxon>
        <taxon>Embryophyta</taxon>
        <taxon>Tracheophyta</taxon>
        <taxon>Spermatophyta</taxon>
        <taxon>Magnoliopsida</taxon>
        <taxon>eudicotyledons</taxon>
        <taxon>Gunneridae</taxon>
        <taxon>Pentapetalae</taxon>
        <taxon>asterids</taxon>
        <taxon>campanulids</taxon>
        <taxon>Asterales</taxon>
        <taxon>Asteraceae</taxon>
        <taxon>Cichorioideae</taxon>
        <taxon>Cichorieae</taxon>
        <taxon>Lactucinae</taxon>
        <taxon>Lactuca</taxon>
    </lineage>
</organism>
<dbReference type="Proteomes" id="UP000235145">
    <property type="component" value="Unassembled WGS sequence"/>
</dbReference>
<dbReference type="EMBL" id="NBSK02000007">
    <property type="protein sequence ID" value="KAJ0195470.1"/>
    <property type="molecule type" value="Genomic_DNA"/>
</dbReference>
<keyword evidence="2" id="KW-1185">Reference proteome</keyword>
<evidence type="ECO:0008006" key="3">
    <source>
        <dbReference type="Google" id="ProtNLM"/>
    </source>
</evidence>
<evidence type="ECO:0000313" key="1">
    <source>
        <dbReference type="EMBL" id="KAJ0195470.1"/>
    </source>
</evidence>